<dbReference type="PANTHER" id="PTHR45641">
    <property type="entry name" value="TETRATRICOPEPTIDE REPEAT PROTEIN (AFU_ORTHOLOGUE AFUA_6G03870)"/>
    <property type="match status" value="1"/>
</dbReference>
<evidence type="ECO:0000256" key="4">
    <source>
        <dbReference type="SAM" id="Coils"/>
    </source>
</evidence>
<organism evidence="6 7">
    <name type="scientific">Adineta ricciae</name>
    <name type="common">Rotifer</name>
    <dbReference type="NCBI Taxonomy" id="249248"/>
    <lineage>
        <taxon>Eukaryota</taxon>
        <taxon>Metazoa</taxon>
        <taxon>Spiralia</taxon>
        <taxon>Gnathifera</taxon>
        <taxon>Rotifera</taxon>
        <taxon>Eurotatoria</taxon>
        <taxon>Bdelloidea</taxon>
        <taxon>Adinetida</taxon>
        <taxon>Adinetidae</taxon>
        <taxon>Adineta</taxon>
    </lineage>
</organism>
<feature type="region of interest" description="Disordered" evidence="5">
    <location>
        <begin position="1"/>
        <end position="26"/>
    </location>
</feature>
<feature type="compositionally biased region" description="Basic and acidic residues" evidence="5">
    <location>
        <begin position="1"/>
        <end position="14"/>
    </location>
</feature>
<evidence type="ECO:0000256" key="1">
    <source>
        <dbReference type="ARBA" id="ARBA00022737"/>
    </source>
</evidence>
<feature type="repeat" description="TPR" evidence="3">
    <location>
        <begin position="622"/>
        <end position="655"/>
    </location>
</feature>
<evidence type="ECO:0000256" key="2">
    <source>
        <dbReference type="ARBA" id="ARBA00022803"/>
    </source>
</evidence>
<feature type="repeat" description="TPR" evidence="3">
    <location>
        <begin position="832"/>
        <end position="865"/>
    </location>
</feature>
<dbReference type="InterPro" id="IPR019734">
    <property type="entry name" value="TPR_rpt"/>
</dbReference>
<dbReference type="SMART" id="SM00028">
    <property type="entry name" value="TPR"/>
    <property type="match status" value="14"/>
</dbReference>
<evidence type="ECO:0000256" key="3">
    <source>
        <dbReference type="PROSITE-ProRule" id="PRU00339"/>
    </source>
</evidence>
<evidence type="ECO:0000256" key="5">
    <source>
        <dbReference type="SAM" id="MobiDB-lite"/>
    </source>
</evidence>
<feature type="repeat" description="TPR" evidence="3">
    <location>
        <begin position="496"/>
        <end position="529"/>
    </location>
</feature>
<feature type="repeat" description="TPR" evidence="3">
    <location>
        <begin position="748"/>
        <end position="781"/>
    </location>
</feature>
<accession>A0A814J8T0</accession>
<keyword evidence="2 3" id="KW-0802">TPR repeat</keyword>
<dbReference type="PROSITE" id="PS50293">
    <property type="entry name" value="TPR_REGION"/>
    <property type="match status" value="6"/>
</dbReference>
<dbReference type="PROSITE" id="PS51996">
    <property type="entry name" value="TR_MART"/>
    <property type="match status" value="1"/>
</dbReference>
<dbReference type="PROSITE" id="PS50005">
    <property type="entry name" value="TPR"/>
    <property type="match status" value="12"/>
</dbReference>
<dbReference type="SUPFAM" id="SSF48452">
    <property type="entry name" value="TPR-like"/>
    <property type="match status" value="3"/>
</dbReference>
<feature type="repeat" description="TPR" evidence="3">
    <location>
        <begin position="957"/>
        <end position="990"/>
    </location>
</feature>
<dbReference type="Gene3D" id="3.90.176.10">
    <property type="entry name" value="Toxin ADP-ribosyltransferase, Chain A, domain 1"/>
    <property type="match status" value="1"/>
</dbReference>
<feature type="compositionally biased region" description="Polar residues" evidence="5">
    <location>
        <begin position="15"/>
        <end position="26"/>
    </location>
</feature>
<proteinExistence type="predicted"/>
<keyword evidence="4" id="KW-0175">Coiled coil</keyword>
<evidence type="ECO:0000313" key="7">
    <source>
        <dbReference type="Proteomes" id="UP000663852"/>
    </source>
</evidence>
<gene>
    <name evidence="6" type="ORF">EDS130_LOCUS16611</name>
</gene>
<feature type="repeat" description="TPR" evidence="3">
    <location>
        <begin position="874"/>
        <end position="907"/>
    </location>
</feature>
<comment type="caution">
    <text evidence="6">The sequence shown here is derived from an EMBL/GenBank/DDBJ whole genome shotgun (WGS) entry which is preliminary data.</text>
</comment>
<evidence type="ECO:0000313" key="6">
    <source>
        <dbReference type="EMBL" id="CAF1034923.1"/>
    </source>
</evidence>
<dbReference type="SUPFAM" id="SSF56399">
    <property type="entry name" value="ADP-ribosylation"/>
    <property type="match status" value="1"/>
</dbReference>
<dbReference type="AlphaFoldDB" id="A0A814J8T0"/>
<name>A0A814J8T0_ADIRI</name>
<dbReference type="Pfam" id="PF13424">
    <property type="entry name" value="TPR_12"/>
    <property type="match status" value="7"/>
</dbReference>
<dbReference type="OrthoDB" id="10040854at2759"/>
<dbReference type="Proteomes" id="UP000663852">
    <property type="component" value="Unassembled WGS sequence"/>
</dbReference>
<dbReference type="Gene3D" id="1.25.40.10">
    <property type="entry name" value="Tetratricopeptide repeat domain"/>
    <property type="match status" value="6"/>
</dbReference>
<feature type="repeat" description="TPR" evidence="3">
    <location>
        <begin position="999"/>
        <end position="1032"/>
    </location>
</feature>
<reference evidence="6" key="1">
    <citation type="submission" date="2021-02" db="EMBL/GenBank/DDBJ databases">
        <authorList>
            <person name="Nowell W R."/>
        </authorList>
    </citation>
    <scope>NUCLEOTIDE SEQUENCE</scope>
</reference>
<dbReference type="PANTHER" id="PTHR45641:SF19">
    <property type="entry name" value="NEPHROCYSTIN-3"/>
    <property type="match status" value="1"/>
</dbReference>
<feature type="coiled-coil region" evidence="4">
    <location>
        <begin position="998"/>
        <end position="1032"/>
    </location>
</feature>
<feature type="repeat" description="TPR" evidence="3">
    <location>
        <begin position="706"/>
        <end position="739"/>
    </location>
</feature>
<sequence length="1054" mass="121014">MDKKKTSSRSEKNTTVKPTSKSSSLRQATANFHECITTTEQSLPLSTSNQAARYARSQRIPSIPMRMDIAQNFFLIWLDSSIDKSNQDCQRFLTTLNHFVNTIKTYTDLNECVEFITASTHENIFMITSGTLGSQCVPFIHHMAQIDSIYILCGNKSKHDQWAKDWQKIKGVFTDIRSLCGVLQQDIHLCDRDSTPIAITNAQNPDQLDPTFMYTTLFKEAVLDIHYDANEIPKLTEICRKLYTDNKKELDIINEFEHKYTAETSIRWYTRECFVYHILNQALRTFDATTMLVMGVFIRHLHLHLQRLHSQQKHLFPEKFQLYRGQALLTNTFHQLQASSGGLFSFNSFLSTSQDRAVSYRFAAAATRKSDHVGVLFQITIDPKCSSTPFALIDKQGYFGEREKEILFSMNSIFRIGQSYQIHKELQLFEVELVLTQNNDPKLAHLTKHIRDKISRSTGWHTLGALFLQTGDFHQAEALYRTLLMNVEEDDFNEIAFLNHQLGRVYSDMGEYSKALEYYEKDLEISKQSLPPTHSDLATSYSNIGGVYSDMGEYSKALEYYEKAHKIYAQSLPPTHPDLATSYGNIGRVYSHMGEYSKALEYYEKAHKIYAQSLPPTHPDLATSYSNIGRVYSHMGEYSKALEYYEKAHKIYAQSLPPTHPDLATSYSNIGRVYSHMGEYSKALEYYEKAHKIYAQSLPPTHPDLATSYNNIGRVYSHMGEYLKALEHYEKAHKIYAQSLPPTHPDLATSYGNIGGVYSHMGEYSKALEYYEKAHKIYAQSLPPTHPSLATSYGNIGRVYSHMGEYSKALEYHEKGHKMYEQSLPPTHPSLATSYNNIGGVYSHIGEYSKALEYCEKAEKICVQSLPQTHPAFSSVYSCLGRIYRYLRDYSKALMFFEKTLEMDRNIFSERHPFMGITYANVGDVHRLSGDIKSGLGFLEKARDIQENVTCDPVSIAWTYEYLGGTYLAMKEYTRALEFYGKALEIREKCLRATHPYIADAQHHLAEVYKEMKEYNAAYEHAERAVQIAQEKLPATHPYLLEYRKNATDIEQKL</sequence>
<protein>
    <submittedName>
        <fullName evidence="6">Uncharacterized protein</fullName>
    </submittedName>
</protein>
<dbReference type="InterPro" id="IPR011990">
    <property type="entry name" value="TPR-like_helical_dom_sf"/>
</dbReference>
<keyword evidence="1" id="KW-0677">Repeat</keyword>
<feature type="repeat" description="TPR" evidence="3">
    <location>
        <begin position="580"/>
        <end position="613"/>
    </location>
</feature>
<feature type="repeat" description="TPR" evidence="3">
    <location>
        <begin position="664"/>
        <end position="697"/>
    </location>
</feature>
<feature type="repeat" description="TPR" evidence="3">
    <location>
        <begin position="538"/>
        <end position="571"/>
    </location>
</feature>
<dbReference type="EMBL" id="CAJNOJ010000072">
    <property type="protein sequence ID" value="CAF1034923.1"/>
    <property type="molecule type" value="Genomic_DNA"/>
</dbReference>
<feature type="repeat" description="TPR" evidence="3">
    <location>
        <begin position="790"/>
        <end position="823"/>
    </location>
</feature>